<organism evidence="1 2">
    <name type="scientific">Naganishia adeliensis</name>
    <dbReference type="NCBI Taxonomy" id="92952"/>
    <lineage>
        <taxon>Eukaryota</taxon>
        <taxon>Fungi</taxon>
        <taxon>Dikarya</taxon>
        <taxon>Basidiomycota</taxon>
        <taxon>Agaricomycotina</taxon>
        <taxon>Tremellomycetes</taxon>
        <taxon>Filobasidiales</taxon>
        <taxon>Filobasidiaceae</taxon>
        <taxon>Naganishia</taxon>
    </lineage>
</organism>
<dbReference type="EMBL" id="JASBWS010000023">
    <property type="protein sequence ID" value="KAJ9110562.1"/>
    <property type="molecule type" value="Genomic_DNA"/>
</dbReference>
<evidence type="ECO:0000313" key="2">
    <source>
        <dbReference type="Proteomes" id="UP001230649"/>
    </source>
</evidence>
<keyword evidence="2" id="KW-1185">Reference proteome</keyword>
<sequence length="532" mass="57323">MAASDQVKRDAQDKLTRWIDLDQRVVSYRELARELGLNINVAKNLMAQHLRENENLFPTYLMTGRYLPSIKFLNLTQTQSATQAATSTKQDAGDKMEVDATPEDDLDKTPTKARKSQDDDNAVKEDGWPLKEEQIVAKGMLLVGGREEMEAKRSLFVADTLHVQIHSLSAFRITDPGNYLASTVRLRAVPGYNDAETYGTITGGFDMAKAKTNGKPVKPSTTTKAAPAKATTSAFSKPAAVTKPTTTEAVKGKGKAKATKQDDDEPMLKPGKLSGRSSKRVIRSETPEEEEPAKPKQVAVQKPVAVSMPNNTSAKPVQDLDIGEEDRLAMEAMMDMSDNFDMPSSSAMVQPMDDEGRGFDVAVPRNNKRTSASRVAEQAGDVPEQRTAEGAKIGQEGKVLKKRRVTRKVEKKNKRGFAYFSDVSTDEEYWSDGTSAAPPTNKKAGGRASALKRNASTTSVSTKGDEDTDSPAEDSQASAAGKKTGVAKTKAGAAITSGTKSGGTGKTSATGAKPPPKKNAGQTSMFSYFKKQ</sequence>
<gene>
    <name evidence="1" type="ORF">QFC20_002891</name>
</gene>
<dbReference type="Proteomes" id="UP001230649">
    <property type="component" value="Unassembled WGS sequence"/>
</dbReference>
<comment type="caution">
    <text evidence="1">The sequence shown here is derived from an EMBL/GenBank/DDBJ whole genome shotgun (WGS) entry which is preliminary data.</text>
</comment>
<protein>
    <submittedName>
        <fullName evidence="1">Uncharacterized protein</fullName>
    </submittedName>
</protein>
<evidence type="ECO:0000313" key="1">
    <source>
        <dbReference type="EMBL" id="KAJ9110562.1"/>
    </source>
</evidence>
<reference evidence="1" key="1">
    <citation type="submission" date="2023-04" db="EMBL/GenBank/DDBJ databases">
        <title>Draft Genome sequencing of Naganishia species isolated from polar environments using Oxford Nanopore Technology.</title>
        <authorList>
            <person name="Leo P."/>
            <person name="Venkateswaran K."/>
        </authorList>
    </citation>
    <scope>NUCLEOTIDE SEQUENCE</scope>
    <source>
        <strain evidence="1">MNA-CCFEE 5262</strain>
    </source>
</reference>
<accession>A0ACC2WHM7</accession>
<proteinExistence type="predicted"/>
<name>A0ACC2WHM7_9TREE</name>